<feature type="domain" description="Tryptophan synthase beta chain-like PALP" evidence="11">
    <location>
        <begin position="41"/>
        <end position="330"/>
    </location>
</feature>
<dbReference type="GO" id="GO:0006565">
    <property type="term" value="P:L-serine catabolic process"/>
    <property type="evidence" value="ECO:0007669"/>
    <property type="project" value="TreeGrafter"/>
</dbReference>
<dbReference type="PANTHER" id="PTHR48078">
    <property type="entry name" value="THREONINE DEHYDRATASE, MITOCHONDRIAL-RELATED"/>
    <property type="match status" value="1"/>
</dbReference>
<proteinExistence type="inferred from homology"/>
<dbReference type="PhylomeDB" id="R7QF37"/>
<evidence type="ECO:0000256" key="3">
    <source>
        <dbReference type="ARBA" id="ARBA00004742"/>
    </source>
</evidence>
<dbReference type="Gene3D" id="3.40.50.1100">
    <property type="match status" value="2"/>
</dbReference>
<evidence type="ECO:0000256" key="2">
    <source>
        <dbReference type="ARBA" id="ARBA00004496"/>
    </source>
</evidence>
<dbReference type="GO" id="GO:0006567">
    <property type="term" value="P:L-threonine catabolic process"/>
    <property type="evidence" value="ECO:0007669"/>
    <property type="project" value="TreeGrafter"/>
</dbReference>
<comment type="pathway">
    <text evidence="3">Carbohydrate biosynthesis; gluconeogenesis.</text>
</comment>
<dbReference type="PANTHER" id="PTHR48078:SF2">
    <property type="entry name" value="CATABOLIC L-SERINE_THREONINE DEHYDRATASE"/>
    <property type="match status" value="1"/>
</dbReference>
<dbReference type="EMBL" id="HG001818">
    <property type="protein sequence ID" value="CDF37137.1"/>
    <property type="molecule type" value="Genomic_DNA"/>
</dbReference>
<dbReference type="Proteomes" id="UP000012073">
    <property type="component" value="Unassembled WGS sequence"/>
</dbReference>
<dbReference type="GO" id="GO:0004794">
    <property type="term" value="F:threonine deaminase activity"/>
    <property type="evidence" value="ECO:0007669"/>
    <property type="project" value="TreeGrafter"/>
</dbReference>
<comment type="subcellular location">
    <subcellularLocation>
        <location evidence="2">Cytoplasm</location>
    </subcellularLocation>
</comment>
<dbReference type="RefSeq" id="XP_005716956.1">
    <property type="nucleotide sequence ID" value="XM_005716899.1"/>
</dbReference>
<comment type="cofactor">
    <cofactor evidence="1">
        <name>pyridoxal 5'-phosphate</name>
        <dbReference type="ChEBI" id="CHEBI:597326"/>
    </cofactor>
</comment>
<keyword evidence="13" id="KW-1185">Reference proteome</keyword>
<evidence type="ECO:0000256" key="1">
    <source>
        <dbReference type="ARBA" id="ARBA00001933"/>
    </source>
</evidence>
<dbReference type="GO" id="GO:0006094">
    <property type="term" value="P:gluconeogenesis"/>
    <property type="evidence" value="ECO:0007669"/>
    <property type="project" value="UniProtKB-KW"/>
</dbReference>
<keyword evidence="8" id="KW-0663">Pyridoxal phosphate</keyword>
<keyword evidence="6" id="KW-0312">Gluconeogenesis</keyword>
<comment type="similarity">
    <text evidence="4">Belongs to the serine/threonine dehydratase family.</text>
</comment>
<dbReference type="FunFam" id="3.40.50.1100:FF:000040">
    <property type="entry name" value="L-serine dehydratase, putative"/>
    <property type="match status" value="1"/>
</dbReference>
<dbReference type="EC" id="4.3.1.17" evidence="5"/>
<evidence type="ECO:0000259" key="11">
    <source>
        <dbReference type="Pfam" id="PF00291"/>
    </source>
</evidence>
<evidence type="ECO:0000256" key="6">
    <source>
        <dbReference type="ARBA" id="ARBA00022432"/>
    </source>
</evidence>
<dbReference type="SUPFAM" id="SSF53686">
    <property type="entry name" value="Tryptophan synthase beta subunit-like PLP-dependent enzymes"/>
    <property type="match status" value="1"/>
</dbReference>
<gene>
    <name evidence="12" type="ORF">CHC_T00009480001</name>
</gene>
<evidence type="ECO:0000256" key="4">
    <source>
        <dbReference type="ARBA" id="ARBA00010869"/>
    </source>
</evidence>
<dbReference type="Pfam" id="PF00291">
    <property type="entry name" value="PALP"/>
    <property type="match status" value="1"/>
</dbReference>
<evidence type="ECO:0000256" key="10">
    <source>
        <dbReference type="ARBA" id="ARBA00049406"/>
    </source>
</evidence>
<dbReference type="GO" id="GO:0009097">
    <property type="term" value="P:isoleucine biosynthetic process"/>
    <property type="evidence" value="ECO:0007669"/>
    <property type="project" value="TreeGrafter"/>
</dbReference>
<dbReference type="AlphaFoldDB" id="R7QF37"/>
<evidence type="ECO:0000256" key="9">
    <source>
        <dbReference type="ARBA" id="ARBA00023239"/>
    </source>
</evidence>
<dbReference type="OMA" id="DGWVNIH"/>
<dbReference type="InterPro" id="IPR050147">
    <property type="entry name" value="Ser/Thr_Dehydratase"/>
</dbReference>
<dbReference type="GO" id="GO:0005737">
    <property type="term" value="C:cytoplasm"/>
    <property type="evidence" value="ECO:0007669"/>
    <property type="project" value="UniProtKB-SubCell"/>
</dbReference>
<evidence type="ECO:0000256" key="7">
    <source>
        <dbReference type="ARBA" id="ARBA00022490"/>
    </source>
</evidence>
<dbReference type="InterPro" id="IPR036052">
    <property type="entry name" value="TrpB-like_PALP_sf"/>
</dbReference>
<reference evidence="13" key="1">
    <citation type="journal article" date="2013" name="Proc. Natl. Acad. Sci. U.S.A.">
        <title>Genome structure and metabolic features in the red seaweed Chondrus crispus shed light on evolution of the Archaeplastida.</title>
        <authorList>
            <person name="Collen J."/>
            <person name="Porcel B."/>
            <person name="Carre W."/>
            <person name="Ball S.G."/>
            <person name="Chaparro C."/>
            <person name="Tonon T."/>
            <person name="Barbeyron T."/>
            <person name="Michel G."/>
            <person name="Noel B."/>
            <person name="Valentin K."/>
            <person name="Elias M."/>
            <person name="Artiguenave F."/>
            <person name="Arun A."/>
            <person name="Aury J.M."/>
            <person name="Barbosa-Neto J.F."/>
            <person name="Bothwell J.H."/>
            <person name="Bouget F.Y."/>
            <person name="Brillet L."/>
            <person name="Cabello-Hurtado F."/>
            <person name="Capella-Gutierrez S."/>
            <person name="Charrier B."/>
            <person name="Cladiere L."/>
            <person name="Cock J.M."/>
            <person name="Coelho S.M."/>
            <person name="Colleoni C."/>
            <person name="Czjzek M."/>
            <person name="Da Silva C."/>
            <person name="Delage L."/>
            <person name="Denoeud F."/>
            <person name="Deschamps P."/>
            <person name="Dittami S.M."/>
            <person name="Gabaldon T."/>
            <person name="Gachon C.M."/>
            <person name="Groisillier A."/>
            <person name="Herve C."/>
            <person name="Jabbari K."/>
            <person name="Katinka M."/>
            <person name="Kloareg B."/>
            <person name="Kowalczyk N."/>
            <person name="Labadie K."/>
            <person name="Leblanc C."/>
            <person name="Lopez P.J."/>
            <person name="McLachlan D.H."/>
            <person name="Meslet-Cladiere L."/>
            <person name="Moustafa A."/>
            <person name="Nehr Z."/>
            <person name="Nyvall Collen P."/>
            <person name="Panaud O."/>
            <person name="Partensky F."/>
            <person name="Poulain J."/>
            <person name="Rensing S.A."/>
            <person name="Rousvoal S."/>
            <person name="Samson G."/>
            <person name="Symeonidi A."/>
            <person name="Weissenbach J."/>
            <person name="Zambounis A."/>
            <person name="Wincker P."/>
            <person name="Boyen C."/>
        </authorList>
    </citation>
    <scope>NUCLEOTIDE SEQUENCE [LARGE SCALE GENOMIC DNA]</scope>
    <source>
        <strain evidence="13">cv. Stackhouse</strain>
    </source>
</reference>
<keyword evidence="7" id="KW-0963">Cytoplasm</keyword>
<accession>R7QF37</accession>
<evidence type="ECO:0000256" key="8">
    <source>
        <dbReference type="ARBA" id="ARBA00022898"/>
    </source>
</evidence>
<dbReference type="KEGG" id="ccp:CHC_T00009480001"/>
<evidence type="ECO:0000313" key="12">
    <source>
        <dbReference type="EMBL" id="CDF37137.1"/>
    </source>
</evidence>
<evidence type="ECO:0000313" key="13">
    <source>
        <dbReference type="Proteomes" id="UP000012073"/>
    </source>
</evidence>
<comment type="catalytic activity">
    <reaction evidence="10">
        <text>L-serine = pyruvate + NH4(+)</text>
        <dbReference type="Rhea" id="RHEA:19169"/>
        <dbReference type="ChEBI" id="CHEBI:15361"/>
        <dbReference type="ChEBI" id="CHEBI:28938"/>
        <dbReference type="ChEBI" id="CHEBI:33384"/>
        <dbReference type="EC" id="4.3.1.17"/>
    </reaction>
</comment>
<dbReference type="Gramene" id="CDF37137">
    <property type="protein sequence ID" value="CDF37137"/>
    <property type="gene ID" value="CHC_T00009480001"/>
</dbReference>
<dbReference type="OrthoDB" id="4418812at2759"/>
<dbReference type="GeneID" id="17324745"/>
<sequence length="353" mass="36449">MAFVTPSPASFRGKLPLSRPPFRHEFGTTSMVAPPQEKMHIRTPLVPSPSISAPSGRQVLLKLDNLQPAGSFKIRGHGHLCSSAAANGVRHFVSSSGGNAGAAVAHAGQVLAVPVTIIVPSSTPQFMIDRLKESGASVVVHGAVWDEADRYAREIVEREGPNAIHISPFDHPLLWEGHASLVEELKDDLAGKKPAAIVVSVGGGGLFLGVAEGTRRVGWGDVPIVTAETEGAASFAAMVAAGGEVVQLKEISSVAKSLGALAVSDKCAQWVREGRKVVPVVVSDREAVEACSLLAVKHRVLVEPACGAAIAAVLKGVDVGEGPIVVVVCGGNMASPALLQGWIKATGATEAVL</sequence>
<keyword evidence="9" id="KW-0456">Lyase</keyword>
<evidence type="ECO:0000256" key="5">
    <source>
        <dbReference type="ARBA" id="ARBA00012093"/>
    </source>
</evidence>
<protein>
    <recommendedName>
        <fullName evidence="5">L-serine ammonia-lyase</fullName>
        <ecNumber evidence="5">4.3.1.17</ecNumber>
    </recommendedName>
</protein>
<dbReference type="STRING" id="2769.R7QF37"/>
<name>R7QF37_CHOCR</name>
<dbReference type="InterPro" id="IPR001926">
    <property type="entry name" value="TrpB-like_PALP"/>
</dbReference>
<dbReference type="GO" id="GO:0003941">
    <property type="term" value="F:L-serine ammonia-lyase activity"/>
    <property type="evidence" value="ECO:0007669"/>
    <property type="project" value="UniProtKB-EC"/>
</dbReference>
<organism evidence="12 13">
    <name type="scientific">Chondrus crispus</name>
    <name type="common">Carrageen Irish moss</name>
    <name type="synonym">Polymorpha crispa</name>
    <dbReference type="NCBI Taxonomy" id="2769"/>
    <lineage>
        <taxon>Eukaryota</taxon>
        <taxon>Rhodophyta</taxon>
        <taxon>Florideophyceae</taxon>
        <taxon>Rhodymeniophycidae</taxon>
        <taxon>Gigartinales</taxon>
        <taxon>Gigartinaceae</taxon>
        <taxon>Chondrus</taxon>
    </lineage>
</organism>